<reference evidence="3" key="1">
    <citation type="journal article" date="2006" name="Science">
        <title>Ancient noncoding elements conserved in the human genome.</title>
        <authorList>
            <person name="Venkatesh B."/>
            <person name="Kirkness E.F."/>
            <person name="Loh Y.H."/>
            <person name="Halpern A.L."/>
            <person name="Lee A.P."/>
            <person name="Johnson J."/>
            <person name="Dandona N."/>
            <person name="Viswanathan L.D."/>
            <person name="Tay A."/>
            <person name="Venter J.C."/>
            <person name="Strausberg R.L."/>
            <person name="Brenner S."/>
        </authorList>
    </citation>
    <scope>NUCLEOTIDE SEQUENCE [LARGE SCALE GENOMIC DNA]</scope>
</reference>
<name>A0A4W3HHI1_CALMI</name>
<dbReference type="InterPro" id="IPR028163">
    <property type="entry name" value="HAUS_6_N"/>
</dbReference>
<dbReference type="GO" id="GO:0008017">
    <property type="term" value="F:microtubule binding"/>
    <property type="evidence" value="ECO:0007669"/>
    <property type="project" value="TreeGrafter"/>
</dbReference>
<reference evidence="2" key="5">
    <citation type="submission" date="2025-09" db="UniProtKB">
        <authorList>
            <consortium name="Ensembl"/>
        </authorList>
    </citation>
    <scope>IDENTIFICATION</scope>
</reference>
<dbReference type="GO" id="GO:0070652">
    <property type="term" value="C:HAUS complex"/>
    <property type="evidence" value="ECO:0007669"/>
    <property type="project" value="InterPro"/>
</dbReference>
<proteinExistence type="predicted"/>
<dbReference type="InterPro" id="IPR026797">
    <property type="entry name" value="HAUS_6"/>
</dbReference>
<dbReference type="PANTHER" id="PTHR16151:SF2">
    <property type="entry name" value="HAUS AUGMIN-LIKE COMPLEX SUBUNIT 6"/>
    <property type="match status" value="1"/>
</dbReference>
<dbReference type="PANTHER" id="PTHR16151">
    <property type="entry name" value="HAUS AUGMIN-LIKE COMPLEX SUBUNIT 6"/>
    <property type="match status" value="1"/>
</dbReference>
<sequence>MYLTHGFFPLQDKVGSTFPQVVASLFLSPGGPKFINLMYHFSKYVLIQKYNEKAARKNSWLPIEMSGKQQNLHLAAMKSCIASNRFLEGIQKEAFVVGEYQKKEE</sequence>
<reference evidence="2" key="4">
    <citation type="submission" date="2025-08" db="UniProtKB">
        <authorList>
            <consortium name="Ensembl"/>
        </authorList>
    </citation>
    <scope>IDENTIFICATION</scope>
</reference>
<reference evidence="3" key="2">
    <citation type="journal article" date="2007" name="PLoS Biol.">
        <title>Survey sequencing and comparative analysis of the elephant shark (Callorhinchus milii) genome.</title>
        <authorList>
            <person name="Venkatesh B."/>
            <person name="Kirkness E.F."/>
            <person name="Loh Y.H."/>
            <person name="Halpern A.L."/>
            <person name="Lee A.P."/>
            <person name="Johnson J."/>
            <person name="Dandona N."/>
            <person name="Viswanathan L.D."/>
            <person name="Tay A."/>
            <person name="Venter J.C."/>
            <person name="Strausberg R.L."/>
            <person name="Brenner S."/>
        </authorList>
    </citation>
    <scope>NUCLEOTIDE SEQUENCE [LARGE SCALE GENOMIC DNA]</scope>
</reference>
<dbReference type="Pfam" id="PF14661">
    <property type="entry name" value="HAUS6_N"/>
    <property type="match status" value="1"/>
</dbReference>
<protein>
    <recommendedName>
        <fullName evidence="1">HAUS augmin-like complex subunit 6 N-terminal domain-containing protein</fullName>
    </recommendedName>
</protein>
<keyword evidence="3" id="KW-1185">Reference proteome</keyword>
<organism evidence="2 3">
    <name type="scientific">Callorhinchus milii</name>
    <name type="common">Ghost shark</name>
    <dbReference type="NCBI Taxonomy" id="7868"/>
    <lineage>
        <taxon>Eukaryota</taxon>
        <taxon>Metazoa</taxon>
        <taxon>Chordata</taxon>
        <taxon>Craniata</taxon>
        <taxon>Vertebrata</taxon>
        <taxon>Chondrichthyes</taxon>
        <taxon>Holocephali</taxon>
        <taxon>Chimaeriformes</taxon>
        <taxon>Callorhinchidae</taxon>
        <taxon>Callorhinchus</taxon>
    </lineage>
</organism>
<dbReference type="STRING" id="7868.ENSCMIP00000016513"/>
<dbReference type="Proteomes" id="UP000314986">
    <property type="component" value="Unassembled WGS sequence"/>
</dbReference>
<dbReference type="GO" id="GO:1990498">
    <property type="term" value="C:mitotic spindle microtubule"/>
    <property type="evidence" value="ECO:0007669"/>
    <property type="project" value="TreeGrafter"/>
</dbReference>
<evidence type="ECO:0000313" key="3">
    <source>
        <dbReference type="Proteomes" id="UP000314986"/>
    </source>
</evidence>
<dbReference type="GO" id="GO:0051225">
    <property type="term" value="P:spindle assembly"/>
    <property type="evidence" value="ECO:0007669"/>
    <property type="project" value="InterPro"/>
</dbReference>
<dbReference type="InParanoid" id="A0A4W3HHI1"/>
<evidence type="ECO:0000313" key="2">
    <source>
        <dbReference type="Ensembl" id="ENSCMIP00000016513.1"/>
    </source>
</evidence>
<evidence type="ECO:0000259" key="1">
    <source>
        <dbReference type="Pfam" id="PF14661"/>
    </source>
</evidence>
<feature type="domain" description="HAUS augmin-like complex subunit 6 N-terminal" evidence="1">
    <location>
        <begin position="12"/>
        <end position="104"/>
    </location>
</feature>
<accession>A0A4W3HHI1</accession>
<dbReference type="AlphaFoldDB" id="A0A4W3HHI1"/>
<dbReference type="Ensembl" id="ENSCMIT00000016845.1">
    <property type="protein sequence ID" value="ENSCMIP00000016513.1"/>
    <property type="gene ID" value="ENSCMIG00000007960.1"/>
</dbReference>
<reference evidence="3" key="3">
    <citation type="journal article" date="2014" name="Nature">
        <title>Elephant shark genome provides unique insights into gnathostome evolution.</title>
        <authorList>
            <consortium name="International Elephant Shark Genome Sequencing Consortium"/>
            <person name="Venkatesh B."/>
            <person name="Lee A.P."/>
            <person name="Ravi V."/>
            <person name="Maurya A.K."/>
            <person name="Lian M.M."/>
            <person name="Swann J.B."/>
            <person name="Ohta Y."/>
            <person name="Flajnik M.F."/>
            <person name="Sutoh Y."/>
            <person name="Kasahara M."/>
            <person name="Hoon S."/>
            <person name="Gangu V."/>
            <person name="Roy S.W."/>
            <person name="Irimia M."/>
            <person name="Korzh V."/>
            <person name="Kondrychyn I."/>
            <person name="Lim Z.W."/>
            <person name="Tay B.H."/>
            <person name="Tohari S."/>
            <person name="Kong K.W."/>
            <person name="Ho S."/>
            <person name="Lorente-Galdos B."/>
            <person name="Quilez J."/>
            <person name="Marques-Bonet T."/>
            <person name="Raney B.J."/>
            <person name="Ingham P.W."/>
            <person name="Tay A."/>
            <person name="Hillier L.W."/>
            <person name="Minx P."/>
            <person name="Boehm T."/>
            <person name="Wilson R.K."/>
            <person name="Brenner S."/>
            <person name="Warren W.C."/>
        </authorList>
    </citation>
    <scope>NUCLEOTIDE SEQUENCE [LARGE SCALE GENOMIC DNA]</scope>
</reference>